<dbReference type="PANTHER" id="PTHR48109">
    <property type="entry name" value="DIHYDROOROTATE DEHYDROGENASE (QUINONE), MITOCHONDRIAL-RELATED"/>
    <property type="match status" value="1"/>
</dbReference>
<dbReference type="Gene3D" id="3.20.20.70">
    <property type="entry name" value="Aldolase class I"/>
    <property type="match status" value="1"/>
</dbReference>
<evidence type="ECO:0000256" key="6">
    <source>
        <dbReference type="ARBA" id="ARBA00022630"/>
    </source>
</evidence>
<evidence type="ECO:0000256" key="10">
    <source>
        <dbReference type="ARBA" id="ARBA00048639"/>
    </source>
</evidence>
<comment type="subcellular location">
    <subcellularLocation>
        <location evidence="2">Membrane</location>
    </subcellularLocation>
</comment>
<dbReference type="GO" id="GO:0044205">
    <property type="term" value="P:'de novo' UMP biosynthetic process"/>
    <property type="evidence" value="ECO:0007669"/>
    <property type="project" value="UniProtKB-UniPathway"/>
</dbReference>
<evidence type="ECO:0000313" key="12">
    <source>
        <dbReference type="EMBL" id="SVE60387.1"/>
    </source>
</evidence>
<evidence type="ECO:0000256" key="1">
    <source>
        <dbReference type="ARBA" id="ARBA00001917"/>
    </source>
</evidence>
<gene>
    <name evidence="12" type="ORF">METZ01_LOCUS513241</name>
</gene>
<evidence type="ECO:0000256" key="2">
    <source>
        <dbReference type="ARBA" id="ARBA00004370"/>
    </source>
</evidence>
<accession>A0A383EU58</accession>
<dbReference type="GO" id="GO:0005737">
    <property type="term" value="C:cytoplasm"/>
    <property type="evidence" value="ECO:0007669"/>
    <property type="project" value="InterPro"/>
</dbReference>
<evidence type="ECO:0000259" key="11">
    <source>
        <dbReference type="Pfam" id="PF01180"/>
    </source>
</evidence>
<keyword evidence="8" id="KW-0560">Oxidoreductase</keyword>
<dbReference type="AlphaFoldDB" id="A0A383EU58"/>
<dbReference type="CDD" id="cd04738">
    <property type="entry name" value="DHOD_2_like"/>
    <property type="match status" value="1"/>
</dbReference>
<dbReference type="NCBIfam" id="TIGR01036">
    <property type="entry name" value="pyrD_sub2"/>
    <property type="match status" value="1"/>
</dbReference>
<organism evidence="12">
    <name type="scientific">marine metagenome</name>
    <dbReference type="NCBI Taxonomy" id="408172"/>
    <lineage>
        <taxon>unclassified sequences</taxon>
        <taxon>metagenomes</taxon>
        <taxon>ecological metagenomes</taxon>
    </lineage>
</organism>
<dbReference type="SUPFAM" id="SSF51395">
    <property type="entry name" value="FMN-linked oxidoreductases"/>
    <property type="match status" value="1"/>
</dbReference>
<dbReference type="PANTHER" id="PTHR48109:SF4">
    <property type="entry name" value="DIHYDROOROTATE DEHYDROGENASE (QUINONE), MITOCHONDRIAL"/>
    <property type="match status" value="1"/>
</dbReference>
<reference evidence="12" key="1">
    <citation type="submission" date="2018-05" db="EMBL/GenBank/DDBJ databases">
        <authorList>
            <person name="Lanie J.A."/>
            <person name="Ng W.-L."/>
            <person name="Kazmierczak K.M."/>
            <person name="Andrzejewski T.M."/>
            <person name="Davidsen T.M."/>
            <person name="Wayne K.J."/>
            <person name="Tettelin H."/>
            <person name="Glass J.I."/>
            <person name="Rusch D."/>
            <person name="Podicherti R."/>
            <person name="Tsui H.-C.T."/>
            <person name="Winkler M.E."/>
        </authorList>
    </citation>
    <scope>NUCLEOTIDE SEQUENCE</scope>
</reference>
<dbReference type="InterPro" id="IPR001295">
    <property type="entry name" value="Dihydroorotate_DH_CS"/>
</dbReference>
<evidence type="ECO:0000256" key="4">
    <source>
        <dbReference type="ARBA" id="ARBA00005359"/>
    </source>
</evidence>
<evidence type="ECO:0000256" key="3">
    <source>
        <dbReference type="ARBA" id="ARBA00005161"/>
    </source>
</evidence>
<dbReference type="InterPro" id="IPR005720">
    <property type="entry name" value="Dihydroorotate_DH_cat"/>
</dbReference>
<protein>
    <recommendedName>
        <fullName evidence="5">dihydroorotate dehydrogenase (quinone)</fullName>
        <ecNumber evidence="5">1.3.5.2</ecNumber>
    </recommendedName>
</protein>
<keyword evidence="6" id="KW-0285">Flavoprotein</keyword>
<keyword evidence="7" id="KW-0288">FMN</keyword>
<feature type="domain" description="Dihydroorotate dehydrogenase catalytic" evidence="11">
    <location>
        <begin position="15"/>
        <end position="218"/>
    </location>
</feature>
<dbReference type="EMBL" id="UINC01228881">
    <property type="protein sequence ID" value="SVE60387.1"/>
    <property type="molecule type" value="Genomic_DNA"/>
</dbReference>
<comment type="catalytic activity">
    <reaction evidence="10">
        <text>(S)-dihydroorotate + a quinone = orotate + a quinol</text>
        <dbReference type="Rhea" id="RHEA:30187"/>
        <dbReference type="ChEBI" id="CHEBI:24646"/>
        <dbReference type="ChEBI" id="CHEBI:30839"/>
        <dbReference type="ChEBI" id="CHEBI:30864"/>
        <dbReference type="ChEBI" id="CHEBI:132124"/>
        <dbReference type="EC" id="1.3.5.2"/>
    </reaction>
</comment>
<name>A0A383EU58_9ZZZZ</name>
<evidence type="ECO:0000256" key="9">
    <source>
        <dbReference type="ARBA" id="ARBA00023136"/>
    </source>
</evidence>
<keyword evidence="9" id="KW-0472">Membrane</keyword>
<feature type="non-terminal residue" evidence="12">
    <location>
        <position position="229"/>
    </location>
</feature>
<dbReference type="InterPro" id="IPR013785">
    <property type="entry name" value="Aldolase_TIM"/>
</dbReference>
<dbReference type="Pfam" id="PF01180">
    <property type="entry name" value="DHO_dh"/>
    <property type="match status" value="1"/>
</dbReference>
<dbReference type="InterPro" id="IPR050074">
    <property type="entry name" value="DHO_dehydrogenase"/>
</dbReference>
<evidence type="ECO:0000256" key="5">
    <source>
        <dbReference type="ARBA" id="ARBA00012791"/>
    </source>
</evidence>
<dbReference type="GO" id="GO:0016020">
    <property type="term" value="C:membrane"/>
    <property type="evidence" value="ECO:0007669"/>
    <property type="project" value="UniProtKB-SubCell"/>
</dbReference>
<comment type="pathway">
    <text evidence="3">Pyrimidine metabolism; UMP biosynthesis via de novo pathway; orotate from (S)-dihydroorotate (quinone route): step 1/1.</text>
</comment>
<proteinExistence type="inferred from homology"/>
<evidence type="ECO:0000256" key="8">
    <source>
        <dbReference type="ARBA" id="ARBA00023002"/>
    </source>
</evidence>
<dbReference type="InterPro" id="IPR005719">
    <property type="entry name" value="Dihydroorotate_DH_2"/>
</dbReference>
<feature type="non-terminal residue" evidence="12">
    <location>
        <position position="1"/>
    </location>
</feature>
<dbReference type="EC" id="1.3.5.2" evidence="5"/>
<comment type="similarity">
    <text evidence="4">Belongs to the dihydroorotate dehydrogenase family. Type 2 subfamily.</text>
</comment>
<dbReference type="PROSITE" id="PS00912">
    <property type="entry name" value="DHODEHASE_2"/>
    <property type="match status" value="1"/>
</dbReference>
<dbReference type="GO" id="GO:0006207">
    <property type="term" value="P:'de novo' pyrimidine nucleobase biosynthetic process"/>
    <property type="evidence" value="ECO:0007669"/>
    <property type="project" value="InterPro"/>
</dbReference>
<sequence length="229" mass="24681">IIARRLARARPYRGVVGANIGPNKDSDNPLDDYRTCFTRLAPLVDYLVVNISSPNTPGLRAWQDQDSLSRLVSTLQDRRAGLSGSRGGSIPLLIKIAPDLDERSRGHIASVALAQNLDGLLIANTTVSRPSILQSPSRMEPGGLSGRPLFQSSTSLLADMYRRVDGSIPLIGIGGVKSGDDAYLKIRAGASLVQLYTALIYHGPSLISRIKLRLAERLHADGFENISSV</sequence>
<comment type="cofactor">
    <cofactor evidence="1">
        <name>FMN</name>
        <dbReference type="ChEBI" id="CHEBI:58210"/>
    </cofactor>
</comment>
<evidence type="ECO:0000256" key="7">
    <source>
        <dbReference type="ARBA" id="ARBA00022643"/>
    </source>
</evidence>
<dbReference type="UniPathway" id="UPA00070">
    <property type="reaction ID" value="UER00946"/>
</dbReference>
<dbReference type="GO" id="GO:0106430">
    <property type="term" value="F:dihydroorotate dehydrogenase (quinone) activity"/>
    <property type="evidence" value="ECO:0007669"/>
    <property type="project" value="UniProtKB-EC"/>
</dbReference>